<dbReference type="Proteomes" id="UP000003233">
    <property type="component" value="Unassembled WGS sequence"/>
</dbReference>
<dbReference type="BioCyc" id="FSP457404-HMP:GTSQ-3523-MONOMER"/>
<reference evidence="1 2" key="1">
    <citation type="submission" date="2012-07" db="EMBL/GenBank/DDBJ databases">
        <title>The Genome Sequence of Fusobacterium ulcerans 12_1B.</title>
        <authorList>
            <consortium name="The Broad Institute Genome Sequencing Platform"/>
            <person name="Earl A."/>
            <person name="Ward D."/>
            <person name="Feldgarden M."/>
            <person name="Gevers D."/>
            <person name="Strauss J."/>
            <person name="Ambrose C.E."/>
            <person name="Allen-Vercoe E."/>
            <person name="Walker B."/>
            <person name="Young S.K."/>
            <person name="Zeng Q."/>
            <person name="Gargeya S."/>
            <person name="Fitzgerald M."/>
            <person name="Haas B."/>
            <person name="Abouelleil A."/>
            <person name="Alvarado L."/>
            <person name="Arachchi H.M."/>
            <person name="Berlin A.M."/>
            <person name="Chapman S.B."/>
            <person name="Goldberg J."/>
            <person name="Griggs A."/>
            <person name="Gujja S."/>
            <person name="Hansen M."/>
            <person name="Howarth C."/>
            <person name="Imamovic A."/>
            <person name="Larimer J."/>
            <person name="McCowen C."/>
            <person name="Montmayeur A."/>
            <person name="Murphy C."/>
            <person name="Neiman D."/>
            <person name="Pearson M."/>
            <person name="Priest M."/>
            <person name="Roberts A."/>
            <person name="Saif S."/>
            <person name="Shea T."/>
            <person name="Sisk P."/>
            <person name="Sykes S."/>
            <person name="Wortman J."/>
            <person name="Nusbaum C."/>
            <person name="Birren B."/>
        </authorList>
    </citation>
    <scope>NUCLEOTIDE SEQUENCE [LARGE SCALE GENOMIC DNA]</scope>
    <source>
        <strain evidence="1 2">12_1B</strain>
    </source>
</reference>
<dbReference type="HOGENOM" id="CLU_3168461_0_0_0"/>
<keyword evidence="2" id="KW-1185">Reference proteome</keyword>
<sequence>MNKKIEQAAEEHKKWKNKKIIVEYGIADEGEIVPSSDLEGGAEDGEK</sequence>
<gene>
    <name evidence="1" type="ORF">HMPREF0402_03469</name>
</gene>
<name>H1PYH6_9FUSO</name>
<dbReference type="AlphaFoldDB" id="H1PYH6"/>
<dbReference type="PATRIC" id="fig|457404.5.peg.3555"/>
<comment type="caution">
    <text evidence="1">The sequence shown here is derived from an EMBL/GenBank/DDBJ whole genome shotgun (WGS) entry which is preliminary data.</text>
</comment>
<dbReference type="EMBL" id="AGWJ02000035">
    <property type="protein sequence ID" value="EHO77165.1"/>
    <property type="molecule type" value="Genomic_DNA"/>
</dbReference>
<evidence type="ECO:0000313" key="2">
    <source>
        <dbReference type="Proteomes" id="UP000003233"/>
    </source>
</evidence>
<organism evidence="1 2">
    <name type="scientific">Fusobacterium ulcerans 12-1B</name>
    <dbReference type="NCBI Taxonomy" id="457404"/>
    <lineage>
        <taxon>Bacteria</taxon>
        <taxon>Fusobacteriati</taxon>
        <taxon>Fusobacteriota</taxon>
        <taxon>Fusobacteriia</taxon>
        <taxon>Fusobacteriales</taxon>
        <taxon>Fusobacteriaceae</taxon>
        <taxon>Fusobacterium</taxon>
    </lineage>
</organism>
<proteinExistence type="predicted"/>
<accession>H1PYH6</accession>
<evidence type="ECO:0000313" key="1">
    <source>
        <dbReference type="EMBL" id="EHO77165.1"/>
    </source>
</evidence>
<protein>
    <submittedName>
        <fullName evidence="1">Uncharacterized protein</fullName>
    </submittedName>
</protein>
<dbReference type="RefSeq" id="WP_008699404.1">
    <property type="nucleotide sequence ID" value="NZ_KE161012.1"/>
</dbReference>